<keyword evidence="1" id="KW-0620">Polyamine biosynthesis</keyword>
<reference evidence="3 4" key="1">
    <citation type="journal article" date="2016" name="Nat. Commun.">
        <title>Thousands of microbial genomes shed light on interconnected biogeochemical processes in an aquifer system.</title>
        <authorList>
            <person name="Anantharaman K."/>
            <person name="Brown C.T."/>
            <person name="Hug L.A."/>
            <person name="Sharon I."/>
            <person name="Castelle C.J."/>
            <person name="Probst A.J."/>
            <person name="Thomas B.C."/>
            <person name="Singh A."/>
            <person name="Wilkins M.J."/>
            <person name="Karaoz U."/>
            <person name="Brodie E.L."/>
            <person name="Williams K.H."/>
            <person name="Hubbard S.S."/>
            <person name="Banfield J.F."/>
        </authorList>
    </citation>
    <scope>NUCLEOTIDE SEQUENCE [LARGE SCALE GENOMIC DNA]</scope>
</reference>
<feature type="transmembrane region" description="Helical" evidence="2">
    <location>
        <begin position="491"/>
        <end position="512"/>
    </location>
</feature>
<dbReference type="PANTHER" id="PTHR43317:SF1">
    <property type="entry name" value="THERMOSPERMINE SYNTHASE ACAULIS5"/>
    <property type="match status" value="1"/>
</dbReference>
<dbReference type="PANTHER" id="PTHR43317">
    <property type="entry name" value="THERMOSPERMINE SYNTHASE ACAULIS5"/>
    <property type="match status" value="1"/>
</dbReference>
<dbReference type="CDD" id="cd02440">
    <property type="entry name" value="AdoMet_MTases"/>
    <property type="match status" value="1"/>
</dbReference>
<evidence type="ECO:0000313" key="3">
    <source>
        <dbReference type="EMBL" id="OGC92584.1"/>
    </source>
</evidence>
<accession>A0A1F4YFD7</accession>
<dbReference type="EMBL" id="MEXH01000012">
    <property type="protein sequence ID" value="OGC92584.1"/>
    <property type="molecule type" value="Genomic_DNA"/>
</dbReference>
<proteinExistence type="predicted"/>
<organism evidence="3 4">
    <name type="scientific">Candidatus Amesbacteria bacterium RIFCSPHIGHO2_01_FULL_48_32b</name>
    <dbReference type="NCBI Taxonomy" id="1797253"/>
    <lineage>
        <taxon>Bacteria</taxon>
        <taxon>Candidatus Amesiibacteriota</taxon>
    </lineage>
</organism>
<feature type="transmembrane region" description="Helical" evidence="2">
    <location>
        <begin position="612"/>
        <end position="631"/>
    </location>
</feature>
<dbReference type="InterPro" id="IPR029063">
    <property type="entry name" value="SAM-dependent_MTases_sf"/>
</dbReference>
<feature type="transmembrane region" description="Helical" evidence="2">
    <location>
        <begin position="176"/>
        <end position="193"/>
    </location>
</feature>
<name>A0A1F4YFD7_9BACT</name>
<gene>
    <name evidence="3" type="ORF">A2876_04270</name>
</gene>
<protein>
    <recommendedName>
        <fullName evidence="5">PABS domain-containing protein</fullName>
    </recommendedName>
</protein>
<feature type="transmembrane region" description="Helical" evidence="2">
    <location>
        <begin position="554"/>
        <end position="571"/>
    </location>
</feature>
<feature type="transmembrane region" description="Helical" evidence="2">
    <location>
        <begin position="524"/>
        <end position="542"/>
    </location>
</feature>
<keyword evidence="2" id="KW-0812">Transmembrane</keyword>
<comment type="caution">
    <text evidence="3">The sequence shown here is derived from an EMBL/GenBank/DDBJ whole genome shotgun (WGS) entry which is preliminary data.</text>
</comment>
<keyword evidence="2" id="KW-1133">Transmembrane helix</keyword>
<evidence type="ECO:0008006" key="5">
    <source>
        <dbReference type="Google" id="ProtNLM"/>
    </source>
</evidence>
<feature type="transmembrane region" description="Helical" evidence="2">
    <location>
        <begin position="149"/>
        <end position="170"/>
    </location>
</feature>
<feature type="transmembrane region" description="Helical" evidence="2">
    <location>
        <begin position="583"/>
        <end position="606"/>
    </location>
</feature>
<keyword evidence="2" id="KW-0472">Membrane</keyword>
<dbReference type="GO" id="GO:0006596">
    <property type="term" value="P:polyamine biosynthetic process"/>
    <property type="evidence" value="ECO:0007669"/>
    <property type="project" value="UniProtKB-KW"/>
</dbReference>
<evidence type="ECO:0000313" key="4">
    <source>
        <dbReference type="Proteomes" id="UP000178176"/>
    </source>
</evidence>
<feature type="transmembrane region" description="Helical" evidence="2">
    <location>
        <begin position="643"/>
        <end position="660"/>
    </location>
</feature>
<dbReference type="Proteomes" id="UP000178176">
    <property type="component" value="Unassembled WGS sequence"/>
</dbReference>
<feature type="transmembrane region" description="Helical" evidence="2">
    <location>
        <begin position="60"/>
        <end position="79"/>
    </location>
</feature>
<dbReference type="Gene3D" id="3.40.50.150">
    <property type="entry name" value="Vaccinia Virus protein VP39"/>
    <property type="match status" value="1"/>
</dbReference>
<evidence type="ECO:0000256" key="1">
    <source>
        <dbReference type="ARBA" id="ARBA00023115"/>
    </source>
</evidence>
<feature type="transmembrane region" description="Helical" evidence="2">
    <location>
        <begin position="27"/>
        <end position="48"/>
    </location>
</feature>
<dbReference type="SUPFAM" id="SSF53335">
    <property type="entry name" value="S-adenosyl-L-methionine-dependent methyltransferases"/>
    <property type="match status" value="1"/>
</dbReference>
<dbReference type="AlphaFoldDB" id="A0A1F4YFD7"/>
<evidence type="ECO:0000256" key="2">
    <source>
        <dbReference type="SAM" id="Phobius"/>
    </source>
</evidence>
<dbReference type="Pfam" id="PF01564">
    <property type="entry name" value="Spermine_synth"/>
    <property type="match status" value="1"/>
</dbReference>
<feature type="transmembrane region" description="Helical" evidence="2">
    <location>
        <begin position="107"/>
        <end position="129"/>
    </location>
</feature>
<feature type="transmembrane region" description="Helical" evidence="2">
    <location>
        <begin position="200"/>
        <end position="223"/>
    </location>
</feature>
<sequence>MQIFLISFLGLFLEMLLIRWIGTEIRIFAYLQNSILVACFLGLGIGCLTSRKPASLRRSLMSLGLLIILMSVPVTRSLFAKTSELLSVIGDPVIWYNVTSNNLSQTLFFVVLGLALSYFILTTVTNIFVPIGRKLGRLMSDHPRTIWAYSINIAGSLVGTQAFVLLSSLYQPPVTWFAMVAFLYTFFLTWTGLNRLINVALLAIIVFAPLFTGPATGFIQTIWSPYQKLAVRTTTDSEPGQYVITVNNVGYQSIIDSTNSPVFSQYDLPLLLHPNPKSFLIVGAGAGNDAAAAARRKVASITAVEIDPGVISLGRSYHPQKPYDSPTVRIVNDDARAFFSSATQKYDIISFGLLDSHTTTSMTNARLDHYVYTQESLARARSLLAEGGVLVLSFEAQKPYITNRMAKVLRDTFGQSPIVFRIPPGPYGWGGIMFISGNLSTAYKQIAGNPHLSAYIASLQKEYPLTISQDSQVATDDWPYIYLDQPRIPTLYLLLIALFLIILARTCLHWQVTGLFSQWDRSHWHFFFLGAAFLLLEVQNISKASVALGNTWQVNAIIVSSVLIMILLANLTVAKFPKLSLNLLYSLLITICLSLYFVDLASFAHLPYLTKAVIVGALTTMPMFFSGIIFIRSFSPISAKDTALGANLIGALVGALLQSITFLIGIKALLLIVAFFYILSWLHYPTVKST</sequence>